<dbReference type="GO" id="GO:0005737">
    <property type="term" value="C:cytoplasm"/>
    <property type="evidence" value="ECO:0007669"/>
    <property type="project" value="UniProtKB-SubCell"/>
</dbReference>
<dbReference type="SUPFAM" id="SSF52172">
    <property type="entry name" value="CheY-like"/>
    <property type="match status" value="1"/>
</dbReference>
<evidence type="ECO:0000256" key="3">
    <source>
        <dbReference type="ARBA" id="ARBA00022553"/>
    </source>
</evidence>
<evidence type="ECO:0000313" key="12">
    <source>
        <dbReference type="EMBL" id="GGE59101.1"/>
    </source>
</evidence>
<dbReference type="EMBL" id="BMIS01000001">
    <property type="protein sequence ID" value="GGE59101.1"/>
    <property type="molecule type" value="Genomic_DNA"/>
</dbReference>
<dbReference type="PANTHER" id="PTHR45526:SF1">
    <property type="entry name" value="TRANSCRIPTIONAL REGULATORY PROTEIN DCUR-RELATED"/>
    <property type="match status" value="1"/>
</dbReference>
<comment type="subcellular location">
    <subcellularLocation>
        <location evidence="1 9">Cytoplasm</location>
    </subcellularLocation>
</comment>
<evidence type="ECO:0000313" key="13">
    <source>
        <dbReference type="Proteomes" id="UP000633136"/>
    </source>
</evidence>
<feature type="domain" description="Response regulatory" evidence="11">
    <location>
        <begin position="16"/>
        <end position="137"/>
    </location>
</feature>
<dbReference type="GO" id="GO:0003677">
    <property type="term" value="F:DNA binding"/>
    <property type="evidence" value="ECO:0007669"/>
    <property type="project" value="UniProtKB-KW"/>
</dbReference>
<evidence type="ECO:0000256" key="2">
    <source>
        <dbReference type="ARBA" id="ARBA00022490"/>
    </source>
</evidence>
<sequence>MTATAAGVGSGADPIRVLIVDDDVRVAQNHCELVDSMRGFEAVARAHTAGEALAAVRRHRPDLVLLDLFLPDASGMEVLKELRGPRAEAKEGLVDVLVITALRNVEHVRAALHNGAVYYLLKPFPLASLREQLERYAAAQKKLDRMGGDATQNDVDSLLGLLRPQSGGAVLPKGLTAATADLVAEALRVAGADLSASEVSERTGVARVTARRYLEHHCAEGRADLELRYGQAGRPEHRYRWRG</sequence>
<dbReference type="PANTHER" id="PTHR45526">
    <property type="entry name" value="TRANSCRIPTIONAL REGULATORY PROTEIN DPIA"/>
    <property type="match status" value="1"/>
</dbReference>
<dbReference type="RefSeq" id="WP_188682143.1">
    <property type="nucleotide sequence ID" value="NZ_BMIS01000001.1"/>
</dbReference>
<dbReference type="InterPro" id="IPR011006">
    <property type="entry name" value="CheY-like_superfamily"/>
</dbReference>
<protein>
    <recommendedName>
        <fullName evidence="9">Transcriptional regulatory protein</fullName>
    </recommendedName>
</protein>
<evidence type="ECO:0000256" key="8">
    <source>
        <dbReference type="ARBA" id="ARBA00023163"/>
    </source>
</evidence>
<dbReference type="Proteomes" id="UP000633136">
    <property type="component" value="Unassembled WGS sequence"/>
</dbReference>
<evidence type="ECO:0000259" key="11">
    <source>
        <dbReference type="PROSITE" id="PS50110"/>
    </source>
</evidence>
<keyword evidence="6 9" id="KW-0238">DNA-binding</keyword>
<evidence type="ECO:0000256" key="9">
    <source>
        <dbReference type="PIRNR" id="PIRNR006171"/>
    </source>
</evidence>
<dbReference type="AlphaFoldDB" id="A0A917ALB2"/>
<reference evidence="12" key="1">
    <citation type="journal article" date="2014" name="Int. J. Syst. Evol. Microbiol.">
        <title>Complete genome sequence of Corynebacterium casei LMG S-19264T (=DSM 44701T), isolated from a smear-ripened cheese.</title>
        <authorList>
            <consortium name="US DOE Joint Genome Institute (JGI-PGF)"/>
            <person name="Walter F."/>
            <person name="Albersmeier A."/>
            <person name="Kalinowski J."/>
            <person name="Ruckert C."/>
        </authorList>
    </citation>
    <scope>NUCLEOTIDE SEQUENCE</scope>
    <source>
        <strain evidence="12">CGMCC 1.15388</strain>
    </source>
</reference>
<name>A0A917ALB2_9MICC</name>
<keyword evidence="4 9" id="KW-0902">Two-component regulatory system</keyword>
<dbReference type="InterPro" id="IPR024187">
    <property type="entry name" value="Sig_transdc_resp-reg_cit/mal"/>
</dbReference>
<proteinExistence type="predicted"/>
<dbReference type="InterPro" id="IPR051271">
    <property type="entry name" value="2C-system_Tx_regulators"/>
</dbReference>
<dbReference type="InterPro" id="IPR001789">
    <property type="entry name" value="Sig_transdc_resp-reg_receiver"/>
</dbReference>
<keyword evidence="8 9" id="KW-0804">Transcription</keyword>
<dbReference type="PROSITE" id="PS50110">
    <property type="entry name" value="RESPONSE_REGULATORY"/>
    <property type="match status" value="1"/>
</dbReference>
<keyword evidence="13" id="KW-1185">Reference proteome</keyword>
<gene>
    <name evidence="12" type="ORF">GCM10011401_02300</name>
</gene>
<evidence type="ECO:0000256" key="5">
    <source>
        <dbReference type="ARBA" id="ARBA00023015"/>
    </source>
</evidence>
<evidence type="ECO:0000256" key="1">
    <source>
        <dbReference type="ARBA" id="ARBA00004496"/>
    </source>
</evidence>
<accession>A0A917ALB2</accession>
<organism evidence="12 13">
    <name type="scientific">Nesterenkonia cremea</name>
    <dbReference type="NCBI Taxonomy" id="1882340"/>
    <lineage>
        <taxon>Bacteria</taxon>
        <taxon>Bacillati</taxon>
        <taxon>Actinomycetota</taxon>
        <taxon>Actinomycetes</taxon>
        <taxon>Micrococcales</taxon>
        <taxon>Micrococcaceae</taxon>
        <taxon>Nesterenkonia</taxon>
    </lineage>
</organism>
<evidence type="ECO:0000256" key="6">
    <source>
        <dbReference type="ARBA" id="ARBA00023125"/>
    </source>
</evidence>
<keyword evidence="2 9" id="KW-0963">Cytoplasm</keyword>
<keyword evidence="3 10" id="KW-0597">Phosphoprotein</keyword>
<dbReference type="GO" id="GO:0000156">
    <property type="term" value="F:phosphorelay response regulator activity"/>
    <property type="evidence" value="ECO:0007669"/>
    <property type="project" value="TreeGrafter"/>
</dbReference>
<keyword evidence="7 9" id="KW-0010">Activator</keyword>
<reference evidence="12" key="2">
    <citation type="submission" date="2020-09" db="EMBL/GenBank/DDBJ databases">
        <authorList>
            <person name="Sun Q."/>
            <person name="Zhou Y."/>
        </authorList>
    </citation>
    <scope>NUCLEOTIDE SEQUENCE</scope>
    <source>
        <strain evidence="12">CGMCC 1.15388</strain>
    </source>
</reference>
<comment type="caution">
    <text evidence="12">The sequence shown here is derived from an EMBL/GenBank/DDBJ whole genome shotgun (WGS) entry which is preliminary data.</text>
</comment>
<dbReference type="GO" id="GO:0003700">
    <property type="term" value="F:DNA-binding transcription factor activity"/>
    <property type="evidence" value="ECO:0007669"/>
    <property type="project" value="InterPro"/>
</dbReference>
<dbReference type="Pfam" id="PF00072">
    <property type="entry name" value="Response_reg"/>
    <property type="match status" value="1"/>
</dbReference>
<dbReference type="SMART" id="SM00448">
    <property type="entry name" value="REC"/>
    <property type="match status" value="1"/>
</dbReference>
<evidence type="ECO:0000256" key="10">
    <source>
        <dbReference type="PROSITE-ProRule" id="PRU00169"/>
    </source>
</evidence>
<keyword evidence="5 9" id="KW-0805">Transcription regulation</keyword>
<evidence type="ECO:0000256" key="7">
    <source>
        <dbReference type="ARBA" id="ARBA00023159"/>
    </source>
</evidence>
<evidence type="ECO:0000256" key="4">
    <source>
        <dbReference type="ARBA" id="ARBA00023012"/>
    </source>
</evidence>
<feature type="modified residue" description="4-aspartylphosphate" evidence="10">
    <location>
        <position position="67"/>
    </location>
</feature>
<dbReference type="PIRSF" id="PIRSF006171">
    <property type="entry name" value="RR_citrat_malat"/>
    <property type="match status" value="1"/>
</dbReference>
<dbReference type="Gene3D" id="3.40.50.2300">
    <property type="match status" value="1"/>
</dbReference>